<feature type="compositionally biased region" description="Basic residues" evidence="13">
    <location>
        <begin position="172"/>
        <end position="187"/>
    </location>
</feature>
<evidence type="ECO:0000256" key="3">
    <source>
        <dbReference type="ARBA" id="ARBA00020675"/>
    </source>
</evidence>
<dbReference type="PROSITE" id="PS51722">
    <property type="entry name" value="G_TR_2"/>
    <property type="match status" value="1"/>
</dbReference>
<sequence>MGKVRIYELAKELKQDSKTIIQELEKMQVPVKNHMSTVSESVAQDIKNKFSHEAKSTAPSNKTADKNKTHKGAKGNPSSQASHQEKKGQAGGGAGHHHKKDGQKSEHKHQSNGQQKGNHVDQKKGEKSHSQKNVNKRQKQQNRPNDNRSSHQNNHSNRNDKNGQNRNQSFNKKNRKGKKDKRHNKRAPQHEPREFAEVKHHVVINETITVQDLARQLSKKASEIIMKLMSLGMMATMNQELDADTASIIAEEYGATVEVKTTMEEDLLKELEVEDNPHDLRKRPSVVTIMGHVDHGKTSLLDKIRQTNVTIQEAGGITQQIGAYQVRFNNERITFLDTPGHEAFTSMRARGAQITDIAILVVAADDGVMPQTIEAIDHAKAAEVPIIVAINKIDKPDANPEVVKQELTQYGIVAEEWGGDAIMVPVSAKRGDGIEELLEMILLVAEMEDLKANPNRHAVGKVVESKLDKSRGVVATLLVQNGTLHSGDFVIAGSTQGRIRAMFDYNGKPLEKAGPSTPAEILGLSEVPEAGDDFAAVANEKLAKQLAEKRQQEKHMKEISRGSAVSLEELFSQIQEGDVRELNIVLKADTQGSIEAMRQSLEGLGTEEVRVNIIRTAVGGIRESDVMLAMASQAVIIGFNVRPDINAKKLADKENVDINTYRIIYEAIDDVKNALSGLLAPEIREVDLGQAEVRSVFKVPKIGNVAGCYVTDGKIVRNANIRILRDSVVIYDGEMASLKRFKDDVKEVAAGYECGIGFEKFNDIKEGDVFEAYTFEEIKRELS</sequence>
<dbReference type="Pfam" id="PF03144">
    <property type="entry name" value="GTP_EFTU_D2"/>
    <property type="match status" value="1"/>
</dbReference>
<evidence type="ECO:0000256" key="5">
    <source>
        <dbReference type="ARBA" id="ARBA00022540"/>
    </source>
</evidence>
<evidence type="ECO:0000256" key="7">
    <source>
        <dbReference type="ARBA" id="ARBA00022917"/>
    </source>
</evidence>
<dbReference type="EMBL" id="JBJUVG010000002">
    <property type="protein sequence ID" value="MFM9413183.1"/>
    <property type="molecule type" value="Genomic_DNA"/>
</dbReference>
<dbReference type="Pfam" id="PF00009">
    <property type="entry name" value="GTP_EFTU"/>
    <property type="match status" value="1"/>
</dbReference>
<feature type="region of interest" description="G-domain" evidence="10">
    <location>
        <begin position="285"/>
        <end position="433"/>
    </location>
</feature>
<dbReference type="InterPro" id="IPR004161">
    <property type="entry name" value="EFTu-like_2"/>
</dbReference>
<dbReference type="InterPro" id="IPR023115">
    <property type="entry name" value="TIF_IF2_dom3"/>
</dbReference>
<evidence type="ECO:0000256" key="8">
    <source>
        <dbReference type="ARBA" id="ARBA00023134"/>
    </source>
</evidence>
<feature type="compositionally biased region" description="Basic and acidic residues" evidence="13">
    <location>
        <begin position="118"/>
        <end position="129"/>
    </location>
</feature>
<dbReference type="Proteomes" id="UP001631949">
    <property type="component" value="Unassembled WGS sequence"/>
</dbReference>
<feature type="region of interest" description="Disordered" evidence="13">
    <location>
        <begin position="28"/>
        <end position="194"/>
    </location>
</feature>
<accession>A0ABW9GX21</accession>
<dbReference type="Pfam" id="PF04760">
    <property type="entry name" value="IF2_N"/>
    <property type="match status" value="2"/>
</dbReference>
<dbReference type="Gene3D" id="3.40.50.300">
    <property type="entry name" value="P-loop containing nucleotide triphosphate hydrolases"/>
    <property type="match status" value="1"/>
</dbReference>
<comment type="caution">
    <text evidence="15">The sequence shown here is derived from an EMBL/GenBank/DDBJ whole genome shotgun (WGS) entry which is preliminary data.</text>
</comment>
<dbReference type="InterPro" id="IPR005225">
    <property type="entry name" value="Small_GTP-bd"/>
</dbReference>
<dbReference type="InterPro" id="IPR000178">
    <property type="entry name" value="TF_IF2_bacterial-like"/>
</dbReference>
<evidence type="ECO:0000256" key="6">
    <source>
        <dbReference type="ARBA" id="ARBA00022741"/>
    </source>
</evidence>
<dbReference type="CDD" id="cd03702">
    <property type="entry name" value="IF2_mtIF2_II"/>
    <property type="match status" value="1"/>
</dbReference>
<dbReference type="InterPro" id="IPR006847">
    <property type="entry name" value="IF2_N"/>
</dbReference>
<evidence type="ECO:0000256" key="12">
    <source>
        <dbReference type="RuleBase" id="RU000645"/>
    </source>
</evidence>
<dbReference type="InterPro" id="IPR036925">
    <property type="entry name" value="TIF_IF2_dom3_sf"/>
</dbReference>
<evidence type="ECO:0000256" key="9">
    <source>
        <dbReference type="ARBA" id="ARBA00025162"/>
    </source>
</evidence>
<comment type="subcellular location">
    <subcellularLocation>
        <location evidence="1 10 12">Cytoplasm</location>
    </subcellularLocation>
</comment>
<gene>
    <name evidence="10 15" type="primary">infB</name>
    <name evidence="15" type="ORF">ACKQTC_02210</name>
</gene>
<dbReference type="Gene3D" id="3.40.50.10050">
    <property type="entry name" value="Translation initiation factor IF- 2, domain 3"/>
    <property type="match status" value="1"/>
</dbReference>
<name>A0ABW9GX21_9FIRM</name>
<dbReference type="SUPFAM" id="SSF52156">
    <property type="entry name" value="Initiation factor IF2/eIF5b, domain 3"/>
    <property type="match status" value="1"/>
</dbReference>
<evidence type="ECO:0000256" key="10">
    <source>
        <dbReference type="HAMAP-Rule" id="MF_00100"/>
    </source>
</evidence>
<dbReference type="Pfam" id="PF11987">
    <property type="entry name" value="IF-2"/>
    <property type="match status" value="1"/>
</dbReference>
<dbReference type="SUPFAM" id="SSF50447">
    <property type="entry name" value="Translation proteins"/>
    <property type="match status" value="2"/>
</dbReference>
<feature type="binding site" evidence="10">
    <location>
        <begin position="337"/>
        <end position="341"/>
    </location>
    <ligand>
        <name>GTP</name>
        <dbReference type="ChEBI" id="CHEBI:37565"/>
    </ligand>
</feature>
<dbReference type="InterPro" id="IPR027417">
    <property type="entry name" value="P-loop_NTPase"/>
</dbReference>
<dbReference type="NCBIfam" id="TIGR00231">
    <property type="entry name" value="small_GTP"/>
    <property type="match status" value="1"/>
</dbReference>
<dbReference type="InterPro" id="IPR000795">
    <property type="entry name" value="T_Tr_GTP-bd_dom"/>
</dbReference>
<dbReference type="PROSITE" id="PS01176">
    <property type="entry name" value="IF2"/>
    <property type="match status" value="1"/>
</dbReference>
<dbReference type="PANTHER" id="PTHR43381">
    <property type="entry name" value="TRANSLATION INITIATION FACTOR IF-2-RELATED"/>
    <property type="match status" value="1"/>
</dbReference>
<keyword evidence="5 10" id="KW-0396">Initiation factor</keyword>
<dbReference type="GO" id="GO:0003743">
    <property type="term" value="F:translation initiation factor activity"/>
    <property type="evidence" value="ECO:0007669"/>
    <property type="project" value="UniProtKB-KW"/>
</dbReference>
<evidence type="ECO:0000256" key="4">
    <source>
        <dbReference type="ARBA" id="ARBA00022490"/>
    </source>
</evidence>
<dbReference type="InterPro" id="IPR044145">
    <property type="entry name" value="IF2_II"/>
</dbReference>
<feature type="binding site" evidence="10">
    <location>
        <begin position="291"/>
        <end position="298"/>
    </location>
    <ligand>
        <name>GTP</name>
        <dbReference type="ChEBI" id="CHEBI:37565"/>
    </ligand>
</feature>
<dbReference type="Pfam" id="PF22042">
    <property type="entry name" value="EF-G_D2"/>
    <property type="match status" value="1"/>
</dbReference>
<dbReference type="InterPro" id="IPR053905">
    <property type="entry name" value="EF-G-like_DII"/>
</dbReference>
<keyword evidence="4 10" id="KW-0963">Cytoplasm</keyword>
<dbReference type="InterPro" id="IPR009000">
    <property type="entry name" value="Transl_B-barrel_sf"/>
</dbReference>
<evidence type="ECO:0000313" key="16">
    <source>
        <dbReference type="Proteomes" id="UP001631949"/>
    </source>
</evidence>
<dbReference type="CDD" id="cd01887">
    <property type="entry name" value="IF2_eIF5B"/>
    <property type="match status" value="1"/>
</dbReference>
<keyword evidence="6 10" id="KW-0547">Nucleotide-binding</keyword>
<feature type="domain" description="Tr-type G" evidence="14">
    <location>
        <begin position="282"/>
        <end position="451"/>
    </location>
</feature>
<organism evidence="15 16">
    <name type="scientific">Peptococcus simiae</name>
    <dbReference type="NCBI Taxonomy" id="1643805"/>
    <lineage>
        <taxon>Bacteria</taxon>
        <taxon>Bacillati</taxon>
        <taxon>Bacillota</taxon>
        <taxon>Clostridia</taxon>
        <taxon>Eubacteriales</taxon>
        <taxon>Peptococcaceae</taxon>
        <taxon>Peptococcus</taxon>
    </lineage>
</organism>
<evidence type="ECO:0000256" key="1">
    <source>
        <dbReference type="ARBA" id="ARBA00004496"/>
    </source>
</evidence>
<comment type="similarity">
    <text evidence="2 10 11">Belongs to the TRAFAC class translation factor GTPase superfamily. Classic translation factor GTPase family. IF-2 subfamily.</text>
</comment>
<evidence type="ECO:0000313" key="15">
    <source>
        <dbReference type="EMBL" id="MFM9413183.1"/>
    </source>
</evidence>
<dbReference type="CDD" id="cd03692">
    <property type="entry name" value="mtIF2_IVc"/>
    <property type="match status" value="1"/>
</dbReference>
<evidence type="ECO:0000259" key="14">
    <source>
        <dbReference type="PROSITE" id="PS51722"/>
    </source>
</evidence>
<comment type="function">
    <text evidence="9 10 11">One of the essential components for the initiation of protein synthesis. Protects formylmethionyl-tRNA from spontaneous hydrolysis and promotes its binding to the 30S ribosomal subunits. Also involved in the hydrolysis of GTP during the formation of the 70S ribosomal complex.</text>
</comment>
<feature type="binding site" evidence="10">
    <location>
        <begin position="391"/>
        <end position="394"/>
    </location>
    <ligand>
        <name>GTP</name>
        <dbReference type="ChEBI" id="CHEBI:37565"/>
    </ligand>
</feature>
<dbReference type="HAMAP" id="MF_00100_B">
    <property type="entry name" value="IF_2_B"/>
    <property type="match status" value="1"/>
</dbReference>
<dbReference type="SUPFAM" id="SSF52540">
    <property type="entry name" value="P-loop containing nucleoside triphosphate hydrolases"/>
    <property type="match status" value="1"/>
</dbReference>
<dbReference type="NCBIfam" id="TIGR00487">
    <property type="entry name" value="IF-2"/>
    <property type="match status" value="1"/>
</dbReference>
<evidence type="ECO:0000256" key="11">
    <source>
        <dbReference type="RuleBase" id="RU000644"/>
    </source>
</evidence>
<dbReference type="Gene3D" id="1.10.10.2480">
    <property type="match status" value="1"/>
</dbReference>
<proteinExistence type="inferred from homology"/>
<reference evidence="15 16" key="1">
    <citation type="journal article" date="2016" name="Int. J. Syst. Evol. Microbiol.">
        <title>Peptococcus simiae sp. nov., isolated from rhesus macaque faeces and emended description of the genus Peptococcus.</title>
        <authorList>
            <person name="Shkoporov A.N."/>
            <person name="Efimov B.A."/>
            <person name="Kondova I."/>
            <person name="Ouwerling B."/>
            <person name="Chaplin A.V."/>
            <person name="Shcherbakova V.A."/>
            <person name="Langermans J.A.M."/>
        </authorList>
    </citation>
    <scope>NUCLEOTIDE SEQUENCE [LARGE SCALE GENOMIC DNA]</scope>
    <source>
        <strain evidence="15 16">M108</strain>
    </source>
</reference>
<dbReference type="PANTHER" id="PTHR43381:SF5">
    <property type="entry name" value="TR-TYPE G DOMAIN-CONTAINING PROTEIN"/>
    <property type="match status" value="1"/>
</dbReference>
<feature type="compositionally biased region" description="Basic and acidic residues" evidence="13">
    <location>
        <begin position="46"/>
        <end position="55"/>
    </location>
</feature>
<protein>
    <recommendedName>
        <fullName evidence="3 10">Translation initiation factor IF-2</fullName>
    </recommendedName>
</protein>
<dbReference type="InterPro" id="IPR015760">
    <property type="entry name" value="TIF_IF2"/>
</dbReference>
<evidence type="ECO:0000256" key="13">
    <source>
        <dbReference type="SAM" id="MobiDB-lite"/>
    </source>
</evidence>
<evidence type="ECO:0000256" key="2">
    <source>
        <dbReference type="ARBA" id="ARBA00007733"/>
    </source>
</evidence>
<dbReference type="Gene3D" id="2.40.30.10">
    <property type="entry name" value="Translation factors"/>
    <property type="match status" value="2"/>
</dbReference>
<keyword evidence="8 10" id="KW-0342">GTP-binding</keyword>
<keyword evidence="16" id="KW-1185">Reference proteome</keyword>
<dbReference type="RefSeq" id="WP_408976799.1">
    <property type="nucleotide sequence ID" value="NZ_JBJUVG010000002.1"/>
</dbReference>
<keyword evidence="7 10" id="KW-0648">Protein biosynthesis</keyword>